<feature type="domain" description="Tyrosinase copper-binding" evidence="3">
    <location>
        <begin position="59"/>
        <end position="76"/>
    </location>
</feature>
<evidence type="ECO:0000256" key="2">
    <source>
        <dbReference type="ARBA" id="ARBA00023008"/>
    </source>
</evidence>
<dbReference type="PANTHER" id="PTHR11474:SF126">
    <property type="entry name" value="TYROSINASE-LIKE PROTEIN TYR-1-RELATED"/>
    <property type="match status" value="1"/>
</dbReference>
<protein>
    <submittedName>
        <fullName evidence="5">Tyrosinase</fullName>
    </submittedName>
</protein>
<dbReference type="STRING" id="1229909.NSED_00525"/>
<dbReference type="SUPFAM" id="SSF48056">
    <property type="entry name" value="Di-copper centre-containing domain"/>
    <property type="match status" value="1"/>
</dbReference>
<dbReference type="GO" id="GO:0046872">
    <property type="term" value="F:metal ion binding"/>
    <property type="evidence" value="ECO:0007669"/>
    <property type="project" value="UniProtKB-KW"/>
</dbReference>
<dbReference type="AlphaFoldDB" id="K0BA53"/>
<evidence type="ECO:0000313" key="6">
    <source>
        <dbReference type="Proteomes" id="UP000006100"/>
    </source>
</evidence>
<dbReference type="KEGG" id="nir:NSED_00525"/>
<dbReference type="NCBIfam" id="NF041770">
    <property type="entry name" value="CFI_box_CTERM"/>
    <property type="match status" value="1"/>
</dbReference>
<dbReference type="OrthoDB" id="12361at2157"/>
<evidence type="ECO:0000259" key="3">
    <source>
        <dbReference type="PROSITE" id="PS00497"/>
    </source>
</evidence>
<dbReference type="HOGENOM" id="CLU_035914_3_0_2"/>
<evidence type="ECO:0000313" key="5">
    <source>
        <dbReference type="EMBL" id="AFS81917.1"/>
    </source>
</evidence>
<evidence type="ECO:0000256" key="1">
    <source>
        <dbReference type="ARBA" id="ARBA00022723"/>
    </source>
</evidence>
<dbReference type="PATRIC" id="fig|1229909.8.peg.113"/>
<dbReference type="InterPro" id="IPR002227">
    <property type="entry name" value="Tyrosinase_Cu-bd"/>
</dbReference>
<dbReference type="PANTHER" id="PTHR11474">
    <property type="entry name" value="TYROSINASE FAMILY MEMBER"/>
    <property type="match status" value="1"/>
</dbReference>
<reference evidence="5 6" key="1">
    <citation type="journal article" date="2012" name="J. Bacteriol.">
        <title>Draft Genome Sequence of an Ammonia-Oxidizing Archaeon, "Candidatus Nitrosopumilus sediminis" AR2, from Svalbard in the Arctic Circle.</title>
        <authorList>
            <person name="Park S.J."/>
            <person name="Kim J.G."/>
            <person name="Jung M.Y."/>
            <person name="Kim S.J."/>
            <person name="Cha I.T."/>
            <person name="Ghai R."/>
            <person name="Martin-Cuadrado A.B."/>
            <person name="Rodriguez-Valera F."/>
            <person name="Rhee S.K."/>
        </authorList>
    </citation>
    <scope>NUCLEOTIDE SEQUENCE [LARGE SCALE GENOMIC DNA]</scope>
    <source>
        <strain evidence="5 6">AR2</strain>
    </source>
</reference>
<dbReference type="PRINTS" id="PR00092">
    <property type="entry name" value="TYROSINASE"/>
</dbReference>
<dbReference type="RefSeq" id="WP_014964289.1">
    <property type="nucleotide sequence ID" value="NC_018656.1"/>
</dbReference>
<dbReference type="GeneID" id="13697976"/>
<gene>
    <name evidence="5" type="ORF">NSED_00525</name>
</gene>
<sequence length="411" mass="45723">MGERKNQSELSSQEKQDFVDAVLALKSSGKYDQFVQMHVDAMANPTPSTGSPMMRNSAHRGPAFLPWHREYLRLFEIELQKINPSVNLPYWDWTVDNNLNSSIFSDNFMGGNGNPSNGNRVETGPFAFDNNWELTIDGPALRRTIGSSISSLPTSVQVDDCLSIATYDSAPWDATSDPATSFRNRLEGWLGTGNIHNRVHVWIGGSMTLGSSPNDPLFFLHHCFIDKIWAEWQQKPQSSGYLPTGGTNTGHNLHDQMFPWSAGTTPESVLDISKLGYTYDTMSGGTTHSVNLTESIDVSDDANVEKKPHSSTSKPAPSTSKCFIATAAYGSELEPPVQFLREFRDDVVLQSRFQKSFSRMLDGYYKFSPPIADQMRKHDSLKYLIKYSVVWPFVAITGACALVLQKLGLSK</sequence>
<dbReference type="Proteomes" id="UP000006100">
    <property type="component" value="Chromosome"/>
</dbReference>
<dbReference type="Pfam" id="PF00264">
    <property type="entry name" value="Tyrosinase"/>
    <property type="match status" value="1"/>
</dbReference>
<proteinExistence type="predicted"/>
<dbReference type="Gene3D" id="1.10.1280.10">
    <property type="entry name" value="Di-copper center containing domain from catechol oxidase"/>
    <property type="match status" value="1"/>
</dbReference>
<keyword evidence="6" id="KW-1185">Reference proteome</keyword>
<dbReference type="PROSITE" id="PS00498">
    <property type="entry name" value="TYROSINASE_2"/>
    <property type="match status" value="1"/>
</dbReference>
<keyword evidence="1" id="KW-0479">Metal-binding</keyword>
<feature type="domain" description="Tyrosinase copper-binding" evidence="4">
    <location>
        <begin position="215"/>
        <end position="226"/>
    </location>
</feature>
<evidence type="ECO:0000259" key="4">
    <source>
        <dbReference type="PROSITE" id="PS00498"/>
    </source>
</evidence>
<dbReference type="PROSITE" id="PS00497">
    <property type="entry name" value="TYROSINASE_1"/>
    <property type="match status" value="1"/>
</dbReference>
<dbReference type="InterPro" id="IPR049886">
    <property type="entry name" value="CFI_box_CTERM_dom"/>
</dbReference>
<dbReference type="GO" id="GO:0016491">
    <property type="term" value="F:oxidoreductase activity"/>
    <property type="evidence" value="ECO:0007669"/>
    <property type="project" value="InterPro"/>
</dbReference>
<dbReference type="EMBL" id="CP003843">
    <property type="protein sequence ID" value="AFS81917.1"/>
    <property type="molecule type" value="Genomic_DNA"/>
</dbReference>
<dbReference type="InterPro" id="IPR050316">
    <property type="entry name" value="Tyrosinase/Hemocyanin"/>
</dbReference>
<dbReference type="eggNOG" id="arCOG10597">
    <property type="taxonomic scope" value="Archaea"/>
</dbReference>
<organism evidence="5 6">
    <name type="scientific">Candidatus Nitrosopumilus sediminis</name>
    <dbReference type="NCBI Taxonomy" id="1229909"/>
    <lineage>
        <taxon>Archaea</taxon>
        <taxon>Nitrososphaerota</taxon>
        <taxon>Nitrososphaeria</taxon>
        <taxon>Nitrosopumilales</taxon>
        <taxon>Nitrosopumilaceae</taxon>
        <taxon>Nitrosopumilus</taxon>
    </lineage>
</organism>
<name>K0BA53_9ARCH</name>
<keyword evidence="2" id="KW-0186">Copper</keyword>
<accession>K0BA53</accession>
<dbReference type="InterPro" id="IPR008922">
    <property type="entry name" value="Di-copper_centre_dom_sf"/>
</dbReference>